<evidence type="ECO:0000256" key="1">
    <source>
        <dbReference type="ARBA" id="ARBA00004651"/>
    </source>
</evidence>
<evidence type="ECO:0000256" key="5">
    <source>
        <dbReference type="ARBA" id="ARBA00022597"/>
    </source>
</evidence>
<dbReference type="SUPFAM" id="SSF160964">
    <property type="entry name" value="MalF N-terminal region-like"/>
    <property type="match status" value="1"/>
</dbReference>
<accession>A0ABV5V520</accession>
<sequence>MSQTVADPSRSGPPQDPHVSEVAHTPVWVTVTRWVLIALTIGVLAYAAQQAIEAGAWLIVIVVAFIAMSVLVVYSTRRFIPLKYLLPGLILLLLFQMWPIVYTAATAFTNYGDGHTLSKEEAISAIQAQSVRQDPDAPRYGMSVAVPEGATVQNGELSLLLTVPPAEDAGELEEGAEEGIGAAELGENVTADGFQLFVGTEEGLEPLAAEGVEVRGNGTIGAAPGYRVLNLMEANQRAQEVQDFAVPVGEDGAAVKPATTSQAFVGQPTISYDEENDVMVTAEGKRYVAQDGNFVPEDGQGAVLPAGWTENVGFDNFLTIFTDPTFRGGFLKIFLWNLAFPLLSVASTFILGMLLALLFNDPRLKGKGIYRSLLILPYALPIFVTGLVWAAMFNQQFGLINEVTGLNVNWLGDPWAARAALLITNLWLGFPYMFLITTGALQSIPNDVKEAAAVDGAGPVRTLVSVTMPLLLVAVGPLLVASFAFNFNNFTLIYLVTRGGPFDSGNSLVGNTDLLINFAYRLALESGQPNIGLASAVSIVIFMLVGAISYIGFRQSAALEEVN</sequence>
<keyword evidence="7 9" id="KW-1133">Transmembrane helix</keyword>
<evidence type="ECO:0000313" key="14">
    <source>
        <dbReference type="Proteomes" id="UP001589613"/>
    </source>
</evidence>
<keyword evidence="5 10" id="KW-0762">Sugar transport</keyword>
<evidence type="ECO:0000256" key="2">
    <source>
        <dbReference type="ARBA" id="ARBA00009047"/>
    </source>
</evidence>
<dbReference type="Pfam" id="PF16296">
    <property type="entry name" value="TM_PBP2_N"/>
    <property type="match status" value="1"/>
</dbReference>
<evidence type="ECO:0000256" key="9">
    <source>
        <dbReference type="RuleBase" id="RU363032"/>
    </source>
</evidence>
<feature type="transmembrane region" description="Helical" evidence="9">
    <location>
        <begin position="54"/>
        <end position="74"/>
    </location>
</feature>
<dbReference type="PROSITE" id="PS50928">
    <property type="entry name" value="ABC_TM1"/>
    <property type="match status" value="1"/>
</dbReference>
<dbReference type="PANTHER" id="PTHR47314:SF1">
    <property type="entry name" value="MALTOSE_MALTODEXTRIN TRANSPORT SYSTEM PERMEASE PROTEIN MALF"/>
    <property type="match status" value="1"/>
</dbReference>
<feature type="region of interest" description="Disordered" evidence="11">
    <location>
        <begin position="1"/>
        <end position="20"/>
    </location>
</feature>
<keyword evidence="3 9" id="KW-0813">Transport</keyword>
<feature type="domain" description="ABC transmembrane type-1" evidence="12">
    <location>
        <begin position="334"/>
        <end position="552"/>
    </location>
</feature>
<comment type="subcellular location">
    <subcellularLocation>
        <location evidence="1 9">Cell membrane</location>
        <topology evidence="1 9">Multi-pass membrane protein</topology>
    </subcellularLocation>
</comment>
<dbReference type="Proteomes" id="UP001589613">
    <property type="component" value="Unassembled WGS sequence"/>
</dbReference>
<evidence type="ECO:0000256" key="6">
    <source>
        <dbReference type="ARBA" id="ARBA00022692"/>
    </source>
</evidence>
<evidence type="ECO:0000256" key="11">
    <source>
        <dbReference type="SAM" id="MobiDB-lite"/>
    </source>
</evidence>
<organism evidence="13 14">
    <name type="scientific">Ornithinimicrobium kibberense</name>
    <dbReference type="NCBI Taxonomy" id="282060"/>
    <lineage>
        <taxon>Bacteria</taxon>
        <taxon>Bacillati</taxon>
        <taxon>Actinomycetota</taxon>
        <taxon>Actinomycetes</taxon>
        <taxon>Micrococcales</taxon>
        <taxon>Ornithinimicrobiaceae</taxon>
        <taxon>Ornithinimicrobium</taxon>
    </lineage>
</organism>
<comment type="similarity">
    <text evidence="2 10">Belongs to the binding-protein-dependent transport system permease family. MalFG subfamily.</text>
</comment>
<feature type="transmembrane region" description="Helical" evidence="9">
    <location>
        <begin position="27"/>
        <end position="48"/>
    </location>
</feature>
<evidence type="ECO:0000256" key="8">
    <source>
        <dbReference type="ARBA" id="ARBA00023136"/>
    </source>
</evidence>
<dbReference type="InterPro" id="IPR035906">
    <property type="entry name" value="MetI-like_sf"/>
</dbReference>
<proteinExistence type="inferred from homology"/>
<protein>
    <recommendedName>
        <fullName evidence="10">Maltose/maltodextrin transport system permease protein</fullName>
    </recommendedName>
</protein>
<keyword evidence="6 9" id="KW-0812">Transmembrane</keyword>
<keyword evidence="4 10" id="KW-1003">Cell membrane</keyword>
<evidence type="ECO:0000259" key="12">
    <source>
        <dbReference type="PROSITE" id="PS50928"/>
    </source>
</evidence>
<evidence type="ECO:0000256" key="3">
    <source>
        <dbReference type="ARBA" id="ARBA00022448"/>
    </source>
</evidence>
<comment type="function">
    <text evidence="10">Part of the ABC transporter complex MalEFGK involved in maltose/maltodextrin import. Probably responsible for the translocation of the substrate across the membrane.</text>
</comment>
<feature type="transmembrane region" description="Helical" evidence="9">
    <location>
        <begin position="372"/>
        <end position="395"/>
    </location>
</feature>
<feature type="transmembrane region" description="Helical" evidence="9">
    <location>
        <begin position="415"/>
        <end position="441"/>
    </location>
</feature>
<evidence type="ECO:0000256" key="10">
    <source>
        <dbReference type="RuleBase" id="RU367050"/>
    </source>
</evidence>
<reference evidence="13 14" key="1">
    <citation type="submission" date="2024-09" db="EMBL/GenBank/DDBJ databases">
        <authorList>
            <person name="Sun Q."/>
            <person name="Mori K."/>
        </authorList>
    </citation>
    <scope>NUCLEOTIDE SEQUENCE [LARGE SCALE GENOMIC DNA]</scope>
    <source>
        <strain evidence="13 14">JCM 12763</strain>
    </source>
</reference>
<evidence type="ECO:0000313" key="13">
    <source>
        <dbReference type="EMBL" id="MFB9732921.1"/>
    </source>
</evidence>
<keyword evidence="14" id="KW-1185">Reference proteome</keyword>
<feature type="transmembrane region" description="Helical" evidence="9">
    <location>
        <begin position="334"/>
        <end position="360"/>
    </location>
</feature>
<dbReference type="InterPro" id="IPR035277">
    <property type="entry name" value="MalF_N"/>
</dbReference>
<dbReference type="Gene3D" id="1.20.58.370">
    <property type="entry name" value="MalF N-terminal region-like"/>
    <property type="match status" value="1"/>
</dbReference>
<dbReference type="InterPro" id="IPR032550">
    <property type="entry name" value="TM_PBP2_N"/>
</dbReference>
<evidence type="ECO:0000256" key="7">
    <source>
        <dbReference type="ARBA" id="ARBA00022989"/>
    </source>
</evidence>
<name>A0ABV5V520_9MICO</name>
<gene>
    <name evidence="13" type="ORF">ACFFN0_12800</name>
</gene>
<dbReference type="PANTHER" id="PTHR47314">
    <property type="entry name" value="MALTOSE/MALTODEXTRIN TRANSPORT SYSTEM PERMEASE PROTEIN MALF"/>
    <property type="match status" value="1"/>
</dbReference>
<dbReference type="CDD" id="cd06261">
    <property type="entry name" value="TM_PBP2"/>
    <property type="match status" value="1"/>
</dbReference>
<keyword evidence="8 9" id="KW-0472">Membrane</keyword>
<feature type="transmembrane region" description="Helical" evidence="9">
    <location>
        <begin position="86"/>
        <end position="108"/>
    </location>
</feature>
<dbReference type="Pfam" id="PF00528">
    <property type="entry name" value="BPD_transp_1"/>
    <property type="match status" value="1"/>
</dbReference>
<evidence type="ECO:0000256" key="4">
    <source>
        <dbReference type="ARBA" id="ARBA00022475"/>
    </source>
</evidence>
<dbReference type="EMBL" id="JBHMAX010000023">
    <property type="protein sequence ID" value="MFB9732921.1"/>
    <property type="molecule type" value="Genomic_DNA"/>
</dbReference>
<feature type="transmembrane region" description="Helical" evidence="9">
    <location>
        <begin position="462"/>
        <end position="485"/>
    </location>
</feature>
<dbReference type="Gene3D" id="1.10.3720.10">
    <property type="entry name" value="MetI-like"/>
    <property type="match status" value="1"/>
</dbReference>
<feature type="transmembrane region" description="Helical" evidence="9">
    <location>
        <begin position="531"/>
        <end position="553"/>
    </location>
</feature>
<dbReference type="SUPFAM" id="SSF161098">
    <property type="entry name" value="MetI-like"/>
    <property type="match status" value="1"/>
</dbReference>
<dbReference type="RefSeq" id="WP_141338454.1">
    <property type="nucleotide sequence ID" value="NZ_JBHMAX010000023.1"/>
</dbReference>
<comment type="caution">
    <text evidence="13">The sequence shown here is derived from an EMBL/GenBank/DDBJ whole genome shotgun (WGS) entry which is preliminary data.</text>
</comment>
<dbReference type="InterPro" id="IPR000515">
    <property type="entry name" value="MetI-like"/>
</dbReference>